<dbReference type="AlphaFoldDB" id="A0A7I7UC69"/>
<organism evidence="1 2">
    <name type="scientific">Mycolicibacterium pulveris</name>
    <name type="common">Mycobacterium pulveris</name>
    <dbReference type="NCBI Taxonomy" id="36813"/>
    <lineage>
        <taxon>Bacteria</taxon>
        <taxon>Bacillati</taxon>
        <taxon>Actinomycetota</taxon>
        <taxon>Actinomycetes</taxon>
        <taxon>Mycobacteriales</taxon>
        <taxon>Mycobacteriaceae</taxon>
        <taxon>Mycolicibacterium</taxon>
    </lineage>
</organism>
<evidence type="ECO:0000313" key="2">
    <source>
        <dbReference type="Proteomes" id="UP000467252"/>
    </source>
</evidence>
<dbReference type="RefSeq" id="WP_163896476.1">
    <property type="nucleotide sequence ID" value="NZ_AP022599.1"/>
</dbReference>
<dbReference type="Proteomes" id="UP000467252">
    <property type="component" value="Chromosome"/>
</dbReference>
<sequence>MTTTATERQIAYARQLQADIRERITWEFNRDTVRGSFTPELNPETMARVRALRAEGRRDEAKALTAEARADQRAAADAAIDAYLVRRQELADADIDSMDRDQISAYIDDAKRAIF</sequence>
<dbReference type="EMBL" id="AP022599">
    <property type="protein sequence ID" value="BBY78845.1"/>
    <property type="molecule type" value="Genomic_DNA"/>
</dbReference>
<reference evidence="1 2" key="1">
    <citation type="journal article" date="2019" name="Emerg. Microbes Infect.">
        <title>Comprehensive subspecies identification of 175 nontuberculous mycobacteria species based on 7547 genomic profiles.</title>
        <authorList>
            <person name="Matsumoto Y."/>
            <person name="Kinjo T."/>
            <person name="Motooka D."/>
            <person name="Nabeya D."/>
            <person name="Jung N."/>
            <person name="Uechi K."/>
            <person name="Horii T."/>
            <person name="Iida T."/>
            <person name="Fujita J."/>
            <person name="Nakamura S."/>
        </authorList>
    </citation>
    <scope>NUCLEOTIDE SEQUENCE [LARGE SCALE GENOMIC DNA]</scope>
    <source>
        <strain evidence="1 2">JCM 6370</strain>
    </source>
</reference>
<accession>A0A7I7UC69</accession>
<gene>
    <name evidence="1" type="ORF">MPUL_00030</name>
</gene>
<protein>
    <submittedName>
        <fullName evidence="1">Uncharacterized protein</fullName>
    </submittedName>
</protein>
<evidence type="ECO:0000313" key="1">
    <source>
        <dbReference type="EMBL" id="BBY78845.1"/>
    </source>
</evidence>
<keyword evidence="2" id="KW-1185">Reference proteome</keyword>
<name>A0A7I7UC69_MYCPV</name>
<proteinExistence type="predicted"/>